<feature type="binding site" evidence="18">
    <location>
        <position position="224"/>
    </location>
    <ligand>
        <name>Mg(2+)</name>
        <dbReference type="ChEBI" id="CHEBI:18420"/>
    </ligand>
</feature>
<keyword evidence="8 18" id="KW-0677">Repeat</keyword>
<dbReference type="InterPro" id="IPR029044">
    <property type="entry name" value="Nucleotide-diphossugar_trans"/>
</dbReference>
<dbReference type="InterPro" id="IPR050065">
    <property type="entry name" value="GlmU-like"/>
</dbReference>
<evidence type="ECO:0000256" key="3">
    <source>
        <dbReference type="ARBA" id="ARBA00007947"/>
    </source>
</evidence>
<comment type="similarity">
    <text evidence="2 18">In the C-terminal section; belongs to the transferase hexapeptide repeat family.</text>
</comment>
<dbReference type="GO" id="GO:0000902">
    <property type="term" value="P:cell morphogenesis"/>
    <property type="evidence" value="ECO:0007669"/>
    <property type="project" value="UniProtKB-UniRule"/>
</dbReference>
<feature type="binding site" evidence="18">
    <location>
        <position position="329"/>
    </location>
    <ligand>
        <name>UDP-N-acetyl-alpha-D-glucosamine</name>
        <dbReference type="ChEBI" id="CHEBI:57705"/>
    </ligand>
</feature>
<dbReference type="GO" id="GO:0003977">
    <property type="term" value="F:UDP-N-acetylglucosamine diphosphorylase activity"/>
    <property type="evidence" value="ECO:0007669"/>
    <property type="project" value="UniProtKB-UniRule"/>
</dbReference>
<dbReference type="Proteomes" id="UP000010483">
    <property type="component" value="Chromosome"/>
</dbReference>
<organism evidence="20 21">
    <name type="scientific">Cyanobacterium stanieri (strain ATCC 29140 / PCC 7202)</name>
    <dbReference type="NCBI Taxonomy" id="292563"/>
    <lineage>
        <taxon>Bacteria</taxon>
        <taxon>Bacillati</taxon>
        <taxon>Cyanobacteriota</taxon>
        <taxon>Cyanophyceae</taxon>
        <taxon>Oscillatoriophycideae</taxon>
        <taxon>Chroococcales</taxon>
        <taxon>Geminocystaceae</taxon>
        <taxon>Cyanobacterium</taxon>
    </lineage>
</organism>
<comment type="subcellular location">
    <subcellularLocation>
        <location evidence="1 18">Cytoplasm</location>
    </subcellularLocation>
</comment>
<keyword evidence="10 18" id="KW-0133">Cell shape</keyword>
<dbReference type="STRING" id="292563.Cyast_0076"/>
<dbReference type="SUPFAM" id="SSF51161">
    <property type="entry name" value="Trimeric LpxA-like enzymes"/>
    <property type="match status" value="1"/>
</dbReference>
<keyword evidence="9 18" id="KW-0460">Magnesium</keyword>
<evidence type="ECO:0000313" key="21">
    <source>
        <dbReference type="Proteomes" id="UP000010483"/>
    </source>
</evidence>
<evidence type="ECO:0000256" key="8">
    <source>
        <dbReference type="ARBA" id="ARBA00022737"/>
    </source>
</evidence>
<feature type="region of interest" description="Pyrophosphorylase" evidence="18">
    <location>
        <begin position="1"/>
        <end position="226"/>
    </location>
</feature>
<dbReference type="EC" id="2.7.7.23" evidence="18"/>
<comment type="pathway">
    <text evidence="18">Nucleotide-sugar biosynthesis; UDP-N-acetyl-alpha-D-glucosamine biosynthesis; N-acetyl-alpha-D-glucosamine 1-phosphate from alpha-D-glucosamine 6-phosphate (route II): step 2/2.</text>
</comment>
<dbReference type="Pfam" id="PF00132">
    <property type="entry name" value="Hexapep"/>
    <property type="match status" value="3"/>
</dbReference>
<accession>K9YGR9</accession>
<feature type="binding site" evidence="18">
    <location>
        <position position="103"/>
    </location>
    <ligand>
        <name>Mg(2+)</name>
        <dbReference type="ChEBI" id="CHEBI:18420"/>
    </ligand>
</feature>
<feature type="binding site" evidence="18">
    <location>
        <position position="170"/>
    </location>
    <ligand>
        <name>UDP-N-acetyl-alpha-D-glucosamine</name>
        <dbReference type="ChEBI" id="CHEBI:57705"/>
    </ligand>
</feature>
<dbReference type="CDD" id="cd02540">
    <property type="entry name" value="GT2_GlmU_N_bac"/>
    <property type="match status" value="1"/>
</dbReference>
<protein>
    <recommendedName>
        <fullName evidence="18">Bifunctional protein GlmU</fullName>
    </recommendedName>
    <domain>
        <recommendedName>
            <fullName evidence="18">UDP-N-acetylglucosamine pyrophosphorylase</fullName>
            <ecNumber evidence="18">2.7.7.23</ecNumber>
        </recommendedName>
        <alternativeName>
            <fullName evidence="18">N-acetylglucosamine-1-phosphate uridyltransferase</fullName>
        </alternativeName>
    </domain>
    <domain>
        <recommendedName>
            <fullName evidence="18">Glucosamine-1-phosphate N-acetyltransferase</fullName>
            <ecNumber evidence="18">2.3.1.157</ecNumber>
        </recommendedName>
    </domain>
</protein>
<dbReference type="InterPro" id="IPR038009">
    <property type="entry name" value="GlmU_C_LbH"/>
</dbReference>
<feature type="active site" description="Proton acceptor" evidence="18">
    <location>
        <position position="359"/>
    </location>
</feature>
<feature type="binding site" evidence="18">
    <location>
        <begin position="382"/>
        <end position="383"/>
    </location>
    <ligand>
        <name>acetyl-CoA</name>
        <dbReference type="ChEBI" id="CHEBI:57288"/>
    </ligand>
</feature>
<evidence type="ECO:0000256" key="11">
    <source>
        <dbReference type="ARBA" id="ARBA00022984"/>
    </source>
</evidence>
<evidence type="ECO:0000256" key="4">
    <source>
        <dbReference type="ARBA" id="ARBA00022490"/>
    </source>
</evidence>
<dbReference type="GO" id="GO:0009245">
    <property type="term" value="P:lipid A biosynthetic process"/>
    <property type="evidence" value="ECO:0007669"/>
    <property type="project" value="UniProtKB-UniRule"/>
</dbReference>
<comment type="cofactor">
    <cofactor evidence="18">
        <name>Mg(2+)</name>
        <dbReference type="ChEBI" id="CHEBI:18420"/>
    </cofactor>
    <text evidence="18">Binds 1 Mg(2+) ion per subunit.</text>
</comment>
<dbReference type="EMBL" id="CP003940">
    <property type="protein sequence ID" value="AFZ46059.1"/>
    <property type="molecule type" value="Genomic_DNA"/>
</dbReference>
<dbReference type="GO" id="GO:0016020">
    <property type="term" value="C:membrane"/>
    <property type="evidence" value="ECO:0007669"/>
    <property type="project" value="GOC"/>
</dbReference>
<dbReference type="InterPro" id="IPR011004">
    <property type="entry name" value="Trimer_LpxA-like_sf"/>
</dbReference>
<name>K9YGR9_CYASC</name>
<dbReference type="AlphaFoldDB" id="K9YGR9"/>
<evidence type="ECO:0000256" key="5">
    <source>
        <dbReference type="ARBA" id="ARBA00022679"/>
    </source>
</evidence>
<evidence type="ECO:0000256" key="18">
    <source>
        <dbReference type="HAMAP-Rule" id="MF_01631"/>
    </source>
</evidence>
<dbReference type="GO" id="GO:0009252">
    <property type="term" value="P:peptidoglycan biosynthetic process"/>
    <property type="evidence" value="ECO:0007669"/>
    <property type="project" value="UniProtKB-UniRule"/>
</dbReference>
<dbReference type="EC" id="2.3.1.157" evidence="18"/>
<dbReference type="GO" id="GO:0019134">
    <property type="term" value="F:glucosamine-1-phosphate N-acetyltransferase activity"/>
    <property type="evidence" value="ECO:0007669"/>
    <property type="project" value="UniProtKB-UniRule"/>
</dbReference>
<keyword evidence="7 18" id="KW-0479">Metal-binding</keyword>
<comment type="similarity">
    <text evidence="3 18">In the N-terminal section; belongs to the N-acetylglucosamine-1-phosphate uridyltransferase family.</text>
</comment>
<feature type="binding site" evidence="18">
    <location>
        <position position="140"/>
    </location>
    <ligand>
        <name>UDP-N-acetyl-alpha-D-glucosamine</name>
        <dbReference type="ChEBI" id="CHEBI:57705"/>
    </ligand>
</feature>
<reference evidence="21" key="1">
    <citation type="journal article" date="2013" name="Proc. Natl. Acad. Sci. U.S.A.">
        <title>Improving the coverage of the cyanobacterial phylum using diversity-driven genome sequencing.</title>
        <authorList>
            <person name="Shih P.M."/>
            <person name="Wu D."/>
            <person name="Latifi A."/>
            <person name="Axen S.D."/>
            <person name="Fewer D.P."/>
            <person name="Talla E."/>
            <person name="Calteau A."/>
            <person name="Cai F."/>
            <person name="Tandeau de Marsac N."/>
            <person name="Rippka R."/>
            <person name="Herdman M."/>
            <person name="Sivonen K."/>
            <person name="Coursin T."/>
            <person name="Laurent T."/>
            <person name="Goodwin L."/>
            <person name="Nolan M."/>
            <person name="Davenport K.W."/>
            <person name="Han C.S."/>
            <person name="Rubin E.M."/>
            <person name="Eisen J.A."/>
            <person name="Woyke T."/>
            <person name="Gugger M."/>
            <person name="Kerfeld C.A."/>
        </authorList>
    </citation>
    <scope>NUCLEOTIDE SEQUENCE [LARGE SCALE GENOMIC DNA]</scope>
    <source>
        <strain evidence="21">ATCC 29140 / PCC 7202</strain>
    </source>
</reference>
<keyword evidence="11 18" id="KW-0573">Peptidoglycan synthesis</keyword>
<feature type="region of interest" description="Linker" evidence="18">
    <location>
        <begin position="227"/>
        <end position="247"/>
    </location>
</feature>
<dbReference type="HAMAP" id="MF_01631">
    <property type="entry name" value="GlmU"/>
    <property type="match status" value="1"/>
</dbReference>
<dbReference type="eggNOG" id="COG1207">
    <property type="taxonomic scope" value="Bacteria"/>
</dbReference>
<feature type="binding site" evidence="18">
    <location>
        <position position="373"/>
    </location>
    <ligand>
        <name>UDP-N-acetyl-alpha-D-glucosamine</name>
        <dbReference type="ChEBI" id="CHEBI:57705"/>
    </ligand>
</feature>
<dbReference type="GO" id="GO:0005737">
    <property type="term" value="C:cytoplasm"/>
    <property type="evidence" value="ECO:0007669"/>
    <property type="project" value="UniProtKB-SubCell"/>
</dbReference>
<dbReference type="GO" id="GO:0000287">
    <property type="term" value="F:magnesium ion binding"/>
    <property type="evidence" value="ECO:0007669"/>
    <property type="project" value="UniProtKB-UniRule"/>
</dbReference>
<feature type="binding site" evidence="18">
    <location>
        <position position="21"/>
    </location>
    <ligand>
        <name>UDP-N-acetyl-alpha-D-glucosamine</name>
        <dbReference type="ChEBI" id="CHEBI:57705"/>
    </ligand>
</feature>
<dbReference type="KEGG" id="csn:Cyast_0076"/>
<dbReference type="UniPathway" id="UPA00113">
    <property type="reaction ID" value="UER00532"/>
</dbReference>
<dbReference type="HOGENOM" id="CLU_029499_15_2_3"/>
<evidence type="ECO:0000256" key="13">
    <source>
        <dbReference type="ARBA" id="ARBA00023315"/>
    </source>
</evidence>
<evidence type="ECO:0000256" key="16">
    <source>
        <dbReference type="ARBA" id="ARBA00048493"/>
    </source>
</evidence>
<comment type="caution">
    <text evidence="18">Lacks conserved residue(s) required for the propagation of feature annotation.</text>
</comment>
<proteinExistence type="inferred from homology"/>
<dbReference type="PANTHER" id="PTHR43584">
    <property type="entry name" value="NUCLEOTIDYL TRANSFERASE"/>
    <property type="match status" value="1"/>
</dbReference>
<dbReference type="PATRIC" id="fig|292563.3.peg.80"/>
<dbReference type="InterPro" id="IPR005882">
    <property type="entry name" value="Bifunctional_GlmU"/>
</dbReference>
<feature type="binding site" evidence="18">
    <location>
        <position position="224"/>
    </location>
    <ligand>
        <name>UDP-N-acetyl-alpha-D-glucosamine</name>
        <dbReference type="ChEBI" id="CHEBI:57705"/>
    </ligand>
</feature>
<comment type="subunit">
    <text evidence="18">Homotrimer.</text>
</comment>
<feature type="binding site" evidence="18">
    <location>
        <position position="376"/>
    </location>
    <ligand>
        <name>acetyl-CoA</name>
        <dbReference type="ChEBI" id="CHEBI:57288"/>
    </ligand>
</feature>
<dbReference type="GO" id="GO:0043886">
    <property type="term" value="F:structural constituent of carboxysome shell"/>
    <property type="evidence" value="ECO:0007669"/>
    <property type="project" value="UniProtKB-ARBA"/>
</dbReference>
<dbReference type="NCBIfam" id="TIGR01173">
    <property type="entry name" value="glmU"/>
    <property type="match status" value="1"/>
</dbReference>
<evidence type="ECO:0000256" key="12">
    <source>
        <dbReference type="ARBA" id="ARBA00023268"/>
    </source>
</evidence>
<dbReference type="InterPro" id="IPR001451">
    <property type="entry name" value="Hexapep"/>
</dbReference>
<evidence type="ECO:0000256" key="7">
    <source>
        <dbReference type="ARBA" id="ARBA00022723"/>
    </source>
</evidence>
<evidence type="ECO:0000256" key="1">
    <source>
        <dbReference type="ARBA" id="ARBA00004496"/>
    </source>
</evidence>
<dbReference type="CDD" id="cd03353">
    <property type="entry name" value="LbH_GlmU_C"/>
    <property type="match status" value="1"/>
</dbReference>
<feature type="region of interest" description="N-acetyltransferase" evidence="18">
    <location>
        <begin position="248"/>
        <end position="451"/>
    </location>
</feature>
<feature type="binding site" evidence="18">
    <location>
        <position position="436"/>
    </location>
    <ligand>
        <name>acetyl-CoA</name>
        <dbReference type="ChEBI" id="CHEBI:57288"/>
    </ligand>
</feature>
<feature type="binding site" evidence="18">
    <location>
        <begin position="7"/>
        <end position="10"/>
    </location>
    <ligand>
        <name>UDP-N-acetyl-alpha-D-glucosamine</name>
        <dbReference type="ChEBI" id="CHEBI:57705"/>
    </ligand>
</feature>
<dbReference type="GO" id="GO:0006048">
    <property type="term" value="P:UDP-N-acetylglucosamine biosynthetic process"/>
    <property type="evidence" value="ECO:0007669"/>
    <property type="project" value="UniProtKB-UniPathway"/>
</dbReference>
<dbReference type="GO" id="GO:0071555">
    <property type="term" value="P:cell wall organization"/>
    <property type="evidence" value="ECO:0007669"/>
    <property type="project" value="UniProtKB-KW"/>
</dbReference>
<evidence type="ECO:0000256" key="10">
    <source>
        <dbReference type="ARBA" id="ARBA00022960"/>
    </source>
</evidence>
<feature type="binding site" evidence="18">
    <location>
        <position position="155"/>
    </location>
    <ligand>
        <name>UDP-N-acetyl-alpha-D-glucosamine</name>
        <dbReference type="ChEBI" id="CHEBI:57705"/>
    </ligand>
</feature>
<comment type="function">
    <text evidence="17 18">Catalyzes the last two sequential reactions in the de novo biosynthetic pathway for UDP-N-acetylglucosamine (UDP-GlcNAc). The C-terminal domain catalyzes the transfer of acetyl group from acetyl coenzyme A to glucosamine-1-phosphate (GlcN-1-P) to produce N-acetylglucosamine-1-phosphate (GlcNAc-1-P), which is converted into UDP-GlcNAc by the transfer of uridine 5-monophosphate (from uridine 5-triphosphate), a reaction catalyzed by the N-terminal domain.</text>
</comment>
<evidence type="ECO:0000313" key="20">
    <source>
        <dbReference type="EMBL" id="AFZ46059.1"/>
    </source>
</evidence>
<comment type="catalytic activity">
    <reaction evidence="16 18">
        <text>N-acetyl-alpha-D-glucosamine 1-phosphate + UTP + H(+) = UDP-N-acetyl-alpha-D-glucosamine + diphosphate</text>
        <dbReference type="Rhea" id="RHEA:13509"/>
        <dbReference type="ChEBI" id="CHEBI:15378"/>
        <dbReference type="ChEBI" id="CHEBI:33019"/>
        <dbReference type="ChEBI" id="CHEBI:46398"/>
        <dbReference type="ChEBI" id="CHEBI:57705"/>
        <dbReference type="ChEBI" id="CHEBI:57776"/>
        <dbReference type="EC" id="2.7.7.23"/>
    </reaction>
</comment>
<dbReference type="GO" id="GO:0008360">
    <property type="term" value="P:regulation of cell shape"/>
    <property type="evidence" value="ECO:0007669"/>
    <property type="project" value="UniProtKB-KW"/>
</dbReference>
<feature type="binding site" evidence="18">
    <location>
        <position position="347"/>
    </location>
    <ligand>
        <name>UDP-N-acetyl-alpha-D-glucosamine</name>
        <dbReference type="ChEBI" id="CHEBI:57705"/>
    </ligand>
</feature>
<feature type="binding site" evidence="18">
    <location>
        <position position="419"/>
    </location>
    <ligand>
        <name>acetyl-CoA</name>
        <dbReference type="ChEBI" id="CHEBI:57288"/>
    </ligand>
</feature>
<feature type="binding site" evidence="18">
    <location>
        <begin position="78"/>
        <end position="79"/>
    </location>
    <ligand>
        <name>UDP-N-acetyl-alpha-D-glucosamine</name>
        <dbReference type="ChEBI" id="CHEBI:57705"/>
    </ligand>
</feature>
<feature type="binding site" evidence="18">
    <location>
        <position position="401"/>
    </location>
    <ligand>
        <name>acetyl-CoA</name>
        <dbReference type="ChEBI" id="CHEBI:57288"/>
    </ligand>
</feature>
<evidence type="ECO:0000256" key="2">
    <source>
        <dbReference type="ARBA" id="ARBA00007707"/>
    </source>
</evidence>
<sequence length="451" mass="49172">MLAVAILAAGKGTRMKSKLPKVLHPLGNKSLVERAIASCELVKPDRTAIIIGYEGERIKQALNHLTGVEFVEQKEQLGTGHAIQQLLEPLKDFSGDLLVLNGDVPLLRPETVQKLIATHQEYQNQATLLTANLSNPQGYGRVFCDGHNIVKQIVEDRDCNSAQKQNPKVNAGVYCFNWDVLKEVLPKLSTNNDQQEYYLTEVVDFLNPVMALDVDDHLEINGINDRRQLAVAYDILQARVKEAWMMAGVTMIDPDSITIEDTVTLTSDVIIEPQTHLRGNTVIGSGCHIGPGSFVENSQIGEDVKVFYSTVIDSSVASHSKIGPYSHLRGQANIGENCRVGNFVEVKKSTIGNKTNVAHLSYIGDATLGNQVNVGAGTITANYDGFNKHPTIIGDRTKTGSNSVLVAPVTIGEDVTIGAGSVITHDVPDEALAIARQKQKNIENWHSRSKK</sequence>
<evidence type="ECO:0000256" key="9">
    <source>
        <dbReference type="ARBA" id="ARBA00022842"/>
    </source>
</evidence>
<keyword evidence="12 18" id="KW-0511">Multifunctional enzyme</keyword>
<keyword evidence="6 18" id="KW-0548">Nucleotidyltransferase</keyword>
<dbReference type="GO" id="GO:0031470">
    <property type="term" value="C:carboxysome"/>
    <property type="evidence" value="ECO:0007669"/>
    <property type="project" value="UniProtKB-ARBA"/>
</dbReference>
<gene>
    <name evidence="18" type="primary">glmU</name>
    <name evidence="20" type="ordered locus">Cyast_0076</name>
</gene>
<dbReference type="UniPathway" id="UPA00973"/>
<comment type="catalytic activity">
    <reaction evidence="15 18">
        <text>alpha-D-glucosamine 1-phosphate + acetyl-CoA = N-acetyl-alpha-D-glucosamine 1-phosphate + CoA + H(+)</text>
        <dbReference type="Rhea" id="RHEA:13725"/>
        <dbReference type="ChEBI" id="CHEBI:15378"/>
        <dbReference type="ChEBI" id="CHEBI:57287"/>
        <dbReference type="ChEBI" id="CHEBI:57288"/>
        <dbReference type="ChEBI" id="CHEBI:57776"/>
        <dbReference type="ChEBI" id="CHEBI:58516"/>
        <dbReference type="EC" id="2.3.1.157"/>
    </reaction>
</comment>
<dbReference type="Gene3D" id="3.90.550.10">
    <property type="entry name" value="Spore Coat Polysaccharide Biosynthesis Protein SpsA, Chain A"/>
    <property type="match status" value="1"/>
</dbReference>
<dbReference type="InterPro" id="IPR025877">
    <property type="entry name" value="MobA-like_NTP_Trfase"/>
</dbReference>
<keyword evidence="13 18" id="KW-0012">Acyltransferase</keyword>
<comment type="pathway">
    <text evidence="18">Nucleotide-sugar biosynthesis; UDP-N-acetyl-alpha-D-glucosamine biosynthesis; UDP-N-acetyl-alpha-D-glucosamine from N-acetyl-alpha-D-glucosamine 1-phosphate: step 1/1.</text>
</comment>
<feature type="binding site" evidence="18">
    <location>
        <position position="362"/>
    </location>
    <ligand>
        <name>UDP-N-acetyl-alpha-D-glucosamine</name>
        <dbReference type="ChEBI" id="CHEBI:57705"/>
    </ligand>
</feature>
<keyword evidence="21" id="KW-1185">Reference proteome</keyword>
<dbReference type="NCBIfam" id="NF010940">
    <property type="entry name" value="PRK14360.1"/>
    <property type="match status" value="1"/>
</dbReference>
<evidence type="ECO:0000256" key="14">
    <source>
        <dbReference type="ARBA" id="ARBA00023316"/>
    </source>
</evidence>
<evidence type="ECO:0000256" key="17">
    <source>
        <dbReference type="ARBA" id="ARBA00049628"/>
    </source>
</evidence>
<feature type="domain" description="MobA-like NTP transferase" evidence="19">
    <location>
        <begin position="5"/>
        <end position="131"/>
    </location>
</feature>
<dbReference type="PANTHER" id="PTHR43584:SF3">
    <property type="entry name" value="BIFUNCTIONAL PROTEIN GLMU"/>
    <property type="match status" value="1"/>
</dbReference>
<comment type="pathway">
    <text evidence="18">Bacterial outer membrane biogenesis; LPS lipid A biosynthesis.</text>
</comment>
<evidence type="ECO:0000256" key="6">
    <source>
        <dbReference type="ARBA" id="ARBA00022695"/>
    </source>
</evidence>
<dbReference type="Gene3D" id="2.160.10.10">
    <property type="entry name" value="Hexapeptide repeat proteins"/>
    <property type="match status" value="1"/>
</dbReference>
<evidence type="ECO:0000259" key="19">
    <source>
        <dbReference type="Pfam" id="PF12804"/>
    </source>
</evidence>
<evidence type="ECO:0000256" key="15">
    <source>
        <dbReference type="ARBA" id="ARBA00048247"/>
    </source>
</evidence>
<dbReference type="Pfam" id="PF12804">
    <property type="entry name" value="NTP_transf_3"/>
    <property type="match status" value="1"/>
</dbReference>
<feature type="binding site" evidence="18">
    <location>
        <position position="73"/>
    </location>
    <ligand>
        <name>UDP-N-acetyl-alpha-D-glucosamine</name>
        <dbReference type="ChEBI" id="CHEBI:57705"/>
    </ligand>
</feature>
<keyword evidence="4 18" id="KW-0963">Cytoplasm</keyword>
<keyword evidence="5 18" id="KW-0808">Transferase</keyword>
<keyword evidence="14 18" id="KW-0961">Cell wall biogenesis/degradation</keyword>
<dbReference type="SUPFAM" id="SSF53448">
    <property type="entry name" value="Nucleotide-diphospho-sugar transferases"/>
    <property type="match status" value="1"/>
</dbReference>